<comment type="caution">
    <text evidence="2">The sequence shown here is derived from an EMBL/GenBank/DDBJ whole genome shotgun (WGS) entry which is preliminary data.</text>
</comment>
<dbReference type="InterPro" id="IPR036047">
    <property type="entry name" value="F-box-like_dom_sf"/>
</dbReference>
<dbReference type="PANTHER" id="PTHR38926">
    <property type="entry name" value="F-BOX DOMAIN CONTAINING PROTEIN, EXPRESSED"/>
    <property type="match status" value="1"/>
</dbReference>
<dbReference type="SUPFAM" id="SSF52047">
    <property type="entry name" value="RNI-like"/>
    <property type="match status" value="1"/>
</dbReference>
<gene>
    <name evidence="2" type="ORF">OS493_028914</name>
</gene>
<name>A0A9X0CVE1_9CNID</name>
<dbReference type="InterPro" id="IPR032675">
    <property type="entry name" value="LRR_dom_sf"/>
</dbReference>
<accession>A0A9X0CVE1</accession>
<dbReference type="Gene3D" id="3.80.10.10">
    <property type="entry name" value="Ribonuclease Inhibitor"/>
    <property type="match status" value="1"/>
</dbReference>
<dbReference type="OrthoDB" id="423607at2759"/>
<dbReference type="Pfam" id="PF12937">
    <property type="entry name" value="F-box-like"/>
    <property type="match status" value="1"/>
</dbReference>
<evidence type="ECO:0000313" key="3">
    <source>
        <dbReference type="Proteomes" id="UP001163046"/>
    </source>
</evidence>
<proteinExistence type="predicted"/>
<dbReference type="PANTHER" id="PTHR38926:SF5">
    <property type="entry name" value="F-BOX AND LEUCINE-RICH REPEAT PROTEIN 6"/>
    <property type="match status" value="1"/>
</dbReference>
<dbReference type="AlphaFoldDB" id="A0A9X0CVE1"/>
<keyword evidence="3" id="KW-1185">Reference proteome</keyword>
<sequence length="359" mass="41545">MADSAEWTILNILQRRRPVHVKTTIPNDLPEECLVHVLENLQFHEICNIARVCKRFYQVSWNPTLWKSIDLSSVYAFPISGNLVYLSQMMTFPKRRMLLALFLSARRAALTDIHGDIDIYREAGMFLCLLINCNVRNLQTVKLRLPFGTNYHTYMPSGQELQTFQDVLRCLVQKCSNVLKSLKCYVDISYTTAKLLGSLHSLEYLNLQYVSPSWRSDLPYLHPKSIDAILSLPNLKYLKMSISQFISENKYFPGYVLQSDSLEELDFGFTKQFIIKKLLFPKLHTLKAESPHKIFHMSDSKRVAVCLFDVVERGCPLIQTLNDYTSLVPGLQNFNLSDIQKRDLYFCNCSLHAPSRFNH</sequence>
<dbReference type="Proteomes" id="UP001163046">
    <property type="component" value="Unassembled WGS sequence"/>
</dbReference>
<evidence type="ECO:0000313" key="2">
    <source>
        <dbReference type="EMBL" id="KAJ7377472.1"/>
    </source>
</evidence>
<reference evidence="2" key="1">
    <citation type="submission" date="2023-01" db="EMBL/GenBank/DDBJ databases">
        <title>Genome assembly of the deep-sea coral Lophelia pertusa.</title>
        <authorList>
            <person name="Herrera S."/>
            <person name="Cordes E."/>
        </authorList>
    </citation>
    <scope>NUCLEOTIDE SEQUENCE</scope>
    <source>
        <strain evidence="2">USNM1676648</strain>
        <tissue evidence="2">Polyp</tissue>
    </source>
</reference>
<dbReference type="InterPro" id="IPR001810">
    <property type="entry name" value="F-box_dom"/>
</dbReference>
<dbReference type="SMART" id="SM00256">
    <property type="entry name" value="FBOX"/>
    <property type="match status" value="1"/>
</dbReference>
<dbReference type="SUPFAM" id="SSF81383">
    <property type="entry name" value="F-box domain"/>
    <property type="match status" value="1"/>
</dbReference>
<evidence type="ECO:0000259" key="1">
    <source>
        <dbReference type="PROSITE" id="PS50181"/>
    </source>
</evidence>
<dbReference type="PROSITE" id="PS50181">
    <property type="entry name" value="FBOX"/>
    <property type="match status" value="1"/>
</dbReference>
<organism evidence="2 3">
    <name type="scientific">Desmophyllum pertusum</name>
    <dbReference type="NCBI Taxonomy" id="174260"/>
    <lineage>
        <taxon>Eukaryota</taxon>
        <taxon>Metazoa</taxon>
        <taxon>Cnidaria</taxon>
        <taxon>Anthozoa</taxon>
        <taxon>Hexacorallia</taxon>
        <taxon>Scleractinia</taxon>
        <taxon>Caryophylliina</taxon>
        <taxon>Caryophylliidae</taxon>
        <taxon>Desmophyllum</taxon>
    </lineage>
</organism>
<dbReference type="EMBL" id="MU826378">
    <property type="protein sequence ID" value="KAJ7377472.1"/>
    <property type="molecule type" value="Genomic_DNA"/>
</dbReference>
<protein>
    <recommendedName>
        <fullName evidence="1">F-box domain-containing protein</fullName>
    </recommendedName>
</protein>
<feature type="domain" description="F-box" evidence="1">
    <location>
        <begin position="23"/>
        <end position="69"/>
    </location>
</feature>